<dbReference type="EMBL" id="BQKI01000104">
    <property type="protein sequence ID" value="GJN40140.1"/>
    <property type="molecule type" value="Genomic_DNA"/>
</dbReference>
<keyword evidence="2" id="KW-1185">Reference proteome</keyword>
<reference evidence="1" key="2">
    <citation type="submission" date="2021-12" db="EMBL/GenBank/DDBJ databases">
        <title>Resequencing data analysis of finger millet.</title>
        <authorList>
            <person name="Hatakeyama M."/>
            <person name="Aluri S."/>
            <person name="Balachadran M.T."/>
            <person name="Sivarajan S.R."/>
            <person name="Poveda L."/>
            <person name="Shimizu-Inatsugi R."/>
            <person name="Schlapbach R."/>
            <person name="Sreeman S.M."/>
            <person name="Shimizu K.K."/>
        </authorList>
    </citation>
    <scope>NUCLEOTIDE SEQUENCE</scope>
</reference>
<dbReference type="AlphaFoldDB" id="A0AAV5G007"/>
<evidence type="ECO:0000313" key="1">
    <source>
        <dbReference type="EMBL" id="GJN40140.1"/>
    </source>
</evidence>
<accession>A0AAV5G007</accession>
<evidence type="ECO:0000313" key="2">
    <source>
        <dbReference type="Proteomes" id="UP001054889"/>
    </source>
</evidence>
<proteinExistence type="predicted"/>
<name>A0AAV5G007_ELECO</name>
<dbReference type="Proteomes" id="UP001054889">
    <property type="component" value="Unassembled WGS sequence"/>
</dbReference>
<gene>
    <name evidence="1" type="primary">gb29315</name>
    <name evidence="1" type="ORF">PR202_gb29315</name>
</gene>
<sequence>MSGVNKHDPGAMTDSQKLDFVVAQMTVVHTTIDNHTSQLTAMTTRLDGHAQRLARTEQWCMEHAASGGP</sequence>
<organism evidence="1 2">
    <name type="scientific">Eleusine coracana subsp. coracana</name>
    <dbReference type="NCBI Taxonomy" id="191504"/>
    <lineage>
        <taxon>Eukaryota</taxon>
        <taxon>Viridiplantae</taxon>
        <taxon>Streptophyta</taxon>
        <taxon>Embryophyta</taxon>
        <taxon>Tracheophyta</taxon>
        <taxon>Spermatophyta</taxon>
        <taxon>Magnoliopsida</taxon>
        <taxon>Liliopsida</taxon>
        <taxon>Poales</taxon>
        <taxon>Poaceae</taxon>
        <taxon>PACMAD clade</taxon>
        <taxon>Chloridoideae</taxon>
        <taxon>Cynodonteae</taxon>
        <taxon>Eleusininae</taxon>
        <taxon>Eleusine</taxon>
    </lineage>
</organism>
<reference evidence="1" key="1">
    <citation type="journal article" date="2018" name="DNA Res.">
        <title>Multiple hybrid de novo genome assembly of finger millet, an orphan allotetraploid crop.</title>
        <authorList>
            <person name="Hatakeyama M."/>
            <person name="Aluri S."/>
            <person name="Balachadran M.T."/>
            <person name="Sivarajan S.R."/>
            <person name="Patrignani A."/>
            <person name="Gruter S."/>
            <person name="Poveda L."/>
            <person name="Shimizu-Inatsugi R."/>
            <person name="Baeten J."/>
            <person name="Francoijs K.J."/>
            <person name="Nataraja K.N."/>
            <person name="Reddy Y.A.N."/>
            <person name="Phadnis S."/>
            <person name="Ravikumar R.L."/>
            <person name="Schlapbach R."/>
            <person name="Sreeman S.M."/>
            <person name="Shimizu K.K."/>
        </authorList>
    </citation>
    <scope>NUCLEOTIDE SEQUENCE</scope>
</reference>
<comment type="caution">
    <text evidence="1">The sequence shown here is derived from an EMBL/GenBank/DDBJ whole genome shotgun (WGS) entry which is preliminary data.</text>
</comment>
<protein>
    <submittedName>
        <fullName evidence="1">Uncharacterized protein</fullName>
    </submittedName>
</protein>